<feature type="transmembrane region" description="Helical" evidence="1">
    <location>
        <begin position="224"/>
        <end position="241"/>
    </location>
</feature>
<evidence type="ECO:0000313" key="3">
    <source>
        <dbReference type="EMBL" id="CAB9527126.1"/>
    </source>
</evidence>
<keyword evidence="1" id="KW-1133">Transmembrane helix</keyword>
<protein>
    <submittedName>
        <fullName evidence="3">Hydrolase</fullName>
    </submittedName>
</protein>
<reference evidence="3" key="1">
    <citation type="submission" date="2020-06" db="EMBL/GenBank/DDBJ databases">
        <authorList>
            <consortium name="Plant Systems Biology data submission"/>
        </authorList>
    </citation>
    <scope>NUCLEOTIDE SEQUENCE</scope>
    <source>
        <strain evidence="3">D6</strain>
    </source>
</reference>
<dbReference type="InterPro" id="IPR029058">
    <property type="entry name" value="AB_hydrolase_fold"/>
</dbReference>
<dbReference type="InterPro" id="IPR050266">
    <property type="entry name" value="AB_hydrolase_sf"/>
</dbReference>
<comment type="caution">
    <text evidence="3">The sequence shown here is derived from an EMBL/GenBank/DDBJ whole genome shotgun (WGS) entry which is preliminary data.</text>
</comment>
<accession>A0A9N8HV83</accession>
<evidence type="ECO:0000313" key="4">
    <source>
        <dbReference type="Proteomes" id="UP001153069"/>
    </source>
</evidence>
<dbReference type="GO" id="GO:0016787">
    <property type="term" value="F:hydrolase activity"/>
    <property type="evidence" value="ECO:0007669"/>
    <property type="project" value="UniProtKB-KW"/>
</dbReference>
<keyword evidence="1" id="KW-0472">Membrane</keyword>
<dbReference type="PANTHER" id="PTHR43798">
    <property type="entry name" value="MONOACYLGLYCEROL LIPASE"/>
    <property type="match status" value="1"/>
</dbReference>
<keyword evidence="4" id="KW-1185">Reference proteome</keyword>
<name>A0A9N8HV83_9STRA</name>
<dbReference type="Proteomes" id="UP001153069">
    <property type="component" value="Unassembled WGS sequence"/>
</dbReference>
<feature type="domain" description="AB hydrolase-1" evidence="2">
    <location>
        <begin position="76"/>
        <end position="191"/>
    </location>
</feature>
<dbReference type="Pfam" id="PF00561">
    <property type="entry name" value="Abhydrolase_1"/>
    <property type="match status" value="1"/>
</dbReference>
<dbReference type="SUPFAM" id="SSF53474">
    <property type="entry name" value="alpha/beta-Hydrolases"/>
    <property type="match status" value="1"/>
</dbReference>
<sequence length="374" mass="41362">MGLSASKDWKPNEQAARQFRQAEQALLKKYGVKDITTERHLKLSSNPALGGVTFARVLEVNLPVATASQPKANDIPVMFFHGGGGTPCDWLPILPHLVQPGRVVYLVERPGNGLSYPLDYTTVEVADFSAQFVSEVLQALNIRKVHLVGNSFGGGTVVWYANKHPNLSTAVASITLVGTPAGFQGMNVPWVACLVRPWMGTIGGFLAPFFPFIPAFLMGVVLRISLNALSVGYLYYLYLAYCMRHNTESIITMIMQLYPLAHKGKGWKLKDLEHLSLKTCVYVLMGTCEPFISSAQQDEITRCIGAENHIRDIGFGHIPWFADPNEYAITLQRLWAEAEAHSNASESRALMPIFHQSPNAMVCKRLEPRSGKVF</sequence>
<organism evidence="3 4">
    <name type="scientific">Seminavis robusta</name>
    <dbReference type="NCBI Taxonomy" id="568900"/>
    <lineage>
        <taxon>Eukaryota</taxon>
        <taxon>Sar</taxon>
        <taxon>Stramenopiles</taxon>
        <taxon>Ochrophyta</taxon>
        <taxon>Bacillariophyta</taxon>
        <taxon>Bacillariophyceae</taxon>
        <taxon>Bacillariophycidae</taxon>
        <taxon>Naviculales</taxon>
        <taxon>Naviculaceae</taxon>
        <taxon>Seminavis</taxon>
    </lineage>
</organism>
<keyword evidence="3" id="KW-0378">Hydrolase</keyword>
<evidence type="ECO:0000259" key="2">
    <source>
        <dbReference type="Pfam" id="PF00561"/>
    </source>
</evidence>
<dbReference type="PANTHER" id="PTHR43798:SF27">
    <property type="entry name" value="HYDROLASE ALPHA_BETA HYDROLASE FOLD FAMILY"/>
    <property type="match status" value="1"/>
</dbReference>
<dbReference type="OrthoDB" id="190201at2759"/>
<dbReference type="InterPro" id="IPR000073">
    <property type="entry name" value="AB_hydrolase_1"/>
</dbReference>
<dbReference type="EMBL" id="CAICTM010001944">
    <property type="protein sequence ID" value="CAB9527126.1"/>
    <property type="molecule type" value="Genomic_DNA"/>
</dbReference>
<keyword evidence="1" id="KW-0812">Transmembrane</keyword>
<dbReference type="Gene3D" id="3.40.50.1820">
    <property type="entry name" value="alpha/beta hydrolase"/>
    <property type="match status" value="1"/>
</dbReference>
<dbReference type="AlphaFoldDB" id="A0A9N8HV83"/>
<evidence type="ECO:0000256" key="1">
    <source>
        <dbReference type="SAM" id="Phobius"/>
    </source>
</evidence>
<proteinExistence type="predicted"/>
<dbReference type="GO" id="GO:0016020">
    <property type="term" value="C:membrane"/>
    <property type="evidence" value="ECO:0007669"/>
    <property type="project" value="TreeGrafter"/>
</dbReference>
<gene>
    <name evidence="3" type="ORF">SEMRO_1946_G307020.1</name>
</gene>